<evidence type="ECO:0000256" key="3">
    <source>
        <dbReference type="ARBA" id="ARBA00023163"/>
    </source>
</evidence>
<dbReference type="Pfam" id="PF16925">
    <property type="entry name" value="TetR_C_13"/>
    <property type="match status" value="1"/>
</dbReference>
<evidence type="ECO:0000259" key="5">
    <source>
        <dbReference type="PROSITE" id="PS50977"/>
    </source>
</evidence>
<dbReference type="EMBL" id="JBHUME010000005">
    <property type="protein sequence ID" value="MFD2612071.1"/>
    <property type="molecule type" value="Genomic_DNA"/>
</dbReference>
<feature type="domain" description="HTH tetR-type" evidence="5">
    <location>
        <begin position="5"/>
        <end position="65"/>
    </location>
</feature>
<dbReference type="RefSeq" id="WP_377601282.1">
    <property type="nucleotide sequence ID" value="NZ_JBHUME010000005.1"/>
</dbReference>
<sequence length="202" mass="22440">MGKGQMTKEHIIRQSAELFNTKGYGGTSLSDIMERSNIRKGGIYNHFESKDEIALGAFDYMFAQLKGFLTEAMSELSDPAEKILAICDVYTKLIEQNLWEGGCPILNTAVENDDGHPLLKQKAQSAMDELLAGLCGMIEDGMKRKQFRRDLDVEAASSVIVALIEGGVMLSKLYNDNKYIRHCTNQVKNYIYGDLAVQGETA</sequence>
<reference evidence="7" key="1">
    <citation type="journal article" date="2019" name="Int. J. Syst. Evol. Microbiol.">
        <title>The Global Catalogue of Microorganisms (GCM) 10K type strain sequencing project: providing services to taxonomists for standard genome sequencing and annotation.</title>
        <authorList>
            <consortium name="The Broad Institute Genomics Platform"/>
            <consortium name="The Broad Institute Genome Sequencing Center for Infectious Disease"/>
            <person name="Wu L."/>
            <person name="Ma J."/>
        </authorList>
    </citation>
    <scope>NUCLEOTIDE SEQUENCE [LARGE SCALE GENOMIC DNA]</scope>
    <source>
        <strain evidence="7">KCTC 3950</strain>
    </source>
</reference>
<keyword evidence="2 4" id="KW-0238">DNA-binding</keyword>
<name>A0ABW5P9W0_9BACL</name>
<evidence type="ECO:0000313" key="6">
    <source>
        <dbReference type="EMBL" id="MFD2612071.1"/>
    </source>
</evidence>
<accession>A0ABW5P9W0</accession>
<dbReference type="SUPFAM" id="SSF48498">
    <property type="entry name" value="Tetracyclin repressor-like, C-terminal domain"/>
    <property type="match status" value="1"/>
</dbReference>
<keyword evidence="1" id="KW-0805">Transcription regulation</keyword>
<protein>
    <submittedName>
        <fullName evidence="6">TetR/AcrR family transcriptional regulator</fullName>
    </submittedName>
</protein>
<dbReference type="SUPFAM" id="SSF46689">
    <property type="entry name" value="Homeodomain-like"/>
    <property type="match status" value="1"/>
</dbReference>
<organism evidence="6 7">
    <name type="scientific">Paenibacillus gansuensis</name>
    <dbReference type="NCBI Taxonomy" id="306542"/>
    <lineage>
        <taxon>Bacteria</taxon>
        <taxon>Bacillati</taxon>
        <taxon>Bacillota</taxon>
        <taxon>Bacilli</taxon>
        <taxon>Bacillales</taxon>
        <taxon>Paenibacillaceae</taxon>
        <taxon>Paenibacillus</taxon>
    </lineage>
</organism>
<feature type="DNA-binding region" description="H-T-H motif" evidence="4">
    <location>
        <begin position="28"/>
        <end position="47"/>
    </location>
</feature>
<evidence type="ECO:0000256" key="4">
    <source>
        <dbReference type="PROSITE-ProRule" id="PRU00335"/>
    </source>
</evidence>
<keyword evidence="3" id="KW-0804">Transcription</keyword>
<dbReference type="PANTHER" id="PTHR47506:SF3">
    <property type="entry name" value="HTH-TYPE TRANSCRIPTIONAL REGULATOR LMRA"/>
    <property type="match status" value="1"/>
</dbReference>
<proteinExistence type="predicted"/>
<dbReference type="Gene3D" id="1.10.357.10">
    <property type="entry name" value="Tetracycline Repressor, domain 2"/>
    <property type="match status" value="1"/>
</dbReference>
<keyword evidence="7" id="KW-1185">Reference proteome</keyword>
<comment type="caution">
    <text evidence="6">The sequence shown here is derived from an EMBL/GenBank/DDBJ whole genome shotgun (WGS) entry which is preliminary data.</text>
</comment>
<evidence type="ECO:0000256" key="2">
    <source>
        <dbReference type="ARBA" id="ARBA00023125"/>
    </source>
</evidence>
<evidence type="ECO:0000313" key="7">
    <source>
        <dbReference type="Proteomes" id="UP001597541"/>
    </source>
</evidence>
<dbReference type="Proteomes" id="UP001597541">
    <property type="component" value="Unassembled WGS sequence"/>
</dbReference>
<gene>
    <name evidence="6" type="ORF">ACFSUF_06475</name>
</gene>
<dbReference type="PANTHER" id="PTHR47506">
    <property type="entry name" value="TRANSCRIPTIONAL REGULATORY PROTEIN"/>
    <property type="match status" value="1"/>
</dbReference>
<dbReference type="PROSITE" id="PS50977">
    <property type="entry name" value="HTH_TETR_2"/>
    <property type="match status" value="1"/>
</dbReference>
<evidence type="ECO:0000256" key="1">
    <source>
        <dbReference type="ARBA" id="ARBA00023015"/>
    </source>
</evidence>
<dbReference type="Pfam" id="PF00440">
    <property type="entry name" value="TetR_N"/>
    <property type="match status" value="1"/>
</dbReference>
<dbReference type="InterPro" id="IPR011075">
    <property type="entry name" value="TetR_C"/>
</dbReference>
<dbReference type="InterPro" id="IPR009057">
    <property type="entry name" value="Homeodomain-like_sf"/>
</dbReference>
<dbReference type="InterPro" id="IPR036271">
    <property type="entry name" value="Tet_transcr_reg_TetR-rel_C_sf"/>
</dbReference>
<dbReference type="InterPro" id="IPR001647">
    <property type="entry name" value="HTH_TetR"/>
</dbReference>
<dbReference type="PRINTS" id="PR00455">
    <property type="entry name" value="HTHTETR"/>
</dbReference>